<dbReference type="EMBL" id="VDMD01000123">
    <property type="protein sequence ID" value="TRM55538.1"/>
    <property type="molecule type" value="Genomic_DNA"/>
</dbReference>
<feature type="domain" description="RING-type" evidence="10">
    <location>
        <begin position="153"/>
        <end position="344"/>
    </location>
</feature>
<dbReference type="SUPFAM" id="SSF57850">
    <property type="entry name" value="RING/U-box"/>
    <property type="match status" value="2"/>
</dbReference>
<evidence type="ECO:0000256" key="3">
    <source>
        <dbReference type="ARBA" id="ARBA00022679"/>
    </source>
</evidence>
<dbReference type="PANTHER" id="PTHR11685">
    <property type="entry name" value="RBR FAMILY RING FINGER AND IBR DOMAIN-CONTAINING"/>
    <property type="match status" value="1"/>
</dbReference>
<dbReference type="OrthoDB" id="9977870at2759"/>
<evidence type="ECO:0000256" key="7">
    <source>
        <dbReference type="ARBA" id="ARBA00022786"/>
    </source>
</evidence>
<reference evidence="11 12" key="1">
    <citation type="journal article" date="2019" name="New Phytol.">
        <title>Comparative genomics reveals unique wood-decay strategies and fruiting body development in the Schizophyllaceae.</title>
        <authorList>
            <person name="Almasi E."/>
            <person name="Sahu N."/>
            <person name="Krizsan K."/>
            <person name="Balint B."/>
            <person name="Kovacs G.M."/>
            <person name="Kiss B."/>
            <person name="Cseklye J."/>
            <person name="Drula E."/>
            <person name="Henrissat B."/>
            <person name="Nagy I."/>
            <person name="Chovatia M."/>
            <person name="Adam C."/>
            <person name="LaButti K."/>
            <person name="Lipzen A."/>
            <person name="Riley R."/>
            <person name="Grigoriev I.V."/>
            <person name="Nagy L.G."/>
        </authorList>
    </citation>
    <scope>NUCLEOTIDE SEQUENCE [LARGE SCALE GENOMIC DNA]</scope>
    <source>
        <strain evidence="11 12">NL-1724</strain>
    </source>
</reference>
<dbReference type="Pfam" id="PF01485">
    <property type="entry name" value="IBR"/>
    <property type="match status" value="2"/>
</dbReference>
<dbReference type="InterPro" id="IPR002867">
    <property type="entry name" value="IBR_dom"/>
</dbReference>
<keyword evidence="8" id="KW-0862">Zinc</keyword>
<dbReference type="GO" id="GO:0008270">
    <property type="term" value="F:zinc ion binding"/>
    <property type="evidence" value="ECO:0007669"/>
    <property type="project" value="UniProtKB-KW"/>
</dbReference>
<dbReference type="CDD" id="cd22584">
    <property type="entry name" value="Rcat_RBR_unk"/>
    <property type="match status" value="1"/>
</dbReference>
<dbReference type="Gene3D" id="1.20.120.1750">
    <property type="match status" value="1"/>
</dbReference>
<evidence type="ECO:0000256" key="5">
    <source>
        <dbReference type="ARBA" id="ARBA00022737"/>
    </source>
</evidence>
<feature type="compositionally biased region" description="Basic and acidic residues" evidence="9">
    <location>
        <begin position="108"/>
        <end position="123"/>
    </location>
</feature>
<gene>
    <name evidence="11" type="ORF">BD626DRAFT_416841</name>
</gene>
<dbReference type="InterPro" id="IPR013083">
    <property type="entry name" value="Znf_RING/FYVE/PHD"/>
</dbReference>
<evidence type="ECO:0000313" key="11">
    <source>
        <dbReference type="EMBL" id="TRM55538.1"/>
    </source>
</evidence>
<name>A0A550BSL2_9AGAR</name>
<comment type="caution">
    <text evidence="11">The sequence shown here is derived from an EMBL/GenBank/DDBJ whole genome shotgun (WGS) entry which is preliminary data.</text>
</comment>
<evidence type="ECO:0000256" key="1">
    <source>
        <dbReference type="ARBA" id="ARBA00001798"/>
    </source>
</evidence>
<keyword evidence="4" id="KW-0479">Metal-binding</keyword>
<dbReference type="GO" id="GO:0016567">
    <property type="term" value="P:protein ubiquitination"/>
    <property type="evidence" value="ECO:0007669"/>
    <property type="project" value="InterPro"/>
</dbReference>
<organism evidence="11 12">
    <name type="scientific">Schizophyllum amplum</name>
    <dbReference type="NCBI Taxonomy" id="97359"/>
    <lineage>
        <taxon>Eukaryota</taxon>
        <taxon>Fungi</taxon>
        <taxon>Dikarya</taxon>
        <taxon>Basidiomycota</taxon>
        <taxon>Agaricomycotina</taxon>
        <taxon>Agaricomycetes</taxon>
        <taxon>Agaricomycetidae</taxon>
        <taxon>Agaricales</taxon>
        <taxon>Schizophyllaceae</taxon>
        <taxon>Schizophyllum</taxon>
    </lineage>
</organism>
<dbReference type="AlphaFoldDB" id="A0A550BSL2"/>
<comment type="catalytic activity">
    <reaction evidence="1">
        <text>[E2 ubiquitin-conjugating enzyme]-S-ubiquitinyl-L-cysteine + [acceptor protein]-L-lysine = [E2 ubiquitin-conjugating enzyme]-L-cysteine + [acceptor protein]-N(6)-ubiquitinyl-L-lysine.</text>
        <dbReference type="EC" id="2.3.2.31"/>
    </reaction>
</comment>
<dbReference type="PROSITE" id="PS51873">
    <property type="entry name" value="TRIAD"/>
    <property type="match status" value="1"/>
</dbReference>
<dbReference type="SMART" id="SM00647">
    <property type="entry name" value="IBR"/>
    <property type="match status" value="2"/>
</dbReference>
<keyword evidence="5" id="KW-0677">Repeat</keyword>
<evidence type="ECO:0000259" key="10">
    <source>
        <dbReference type="PROSITE" id="PS51873"/>
    </source>
</evidence>
<evidence type="ECO:0000256" key="4">
    <source>
        <dbReference type="ARBA" id="ARBA00022723"/>
    </source>
</evidence>
<evidence type="ECO:0000256" key="9">
    <source>
        <dbReference type="SAM" id="MobiDB-lite"/>
    </source>
</evidence>
<sequence>MDLDRATARLVAQLALEDIEDIDSRRKRKARADAPPTDEETAMVEQALIYQALLSAMDDFRFAESLDEALEADQEVLSAAAAAEQAALDDHLYAEALSNGRPPPARSRAQEMAERAARGEEGVRNAAVPVDVPAVLRAGPSSSGTSGKKGVDIVIECIVCMDDIGNQQRVQGPCGHFYCQGCTRALVASAMMDESLWPLRCEGRPLPLTSIRSLLDSKMQRTFDAKAAEFGTPAMRRLYCPNATCSHFLGTTDDAGKEVLCPRCGDPACASCKQRAHPGAACAENRAAAAVRDLATAQGWQTCPECRNIVELSQGCFHMTCRCRAQFCYLCAVPWKGCQCRQWDENRLLETARLRVENELGAGAQQAAPTVFRERVQQRVERLRYNHDCGADGHRWRRRNGGGACESCYHFLDQYLLFCKDCAMMACVRCARNRL</sequence>
<keyword evidence="7" id="KW-0833">Ubl conjugation pathway</keyword>
<dbReference type="STRING" id="97359.A0A550BSL2"/>
<evidence type="ECO:0000256" key="8">
    <source>
        <dbReference type="ARBA" id="ARBA00022833"/>
    </source>
</evidence>
<keyword evidence="3" id="KW-0808">Transferase</keyword>
<dbReference type="Proteomes" id="UP000320762">
    <property type="component" value="Unassembled WGS sequence"/>
</dbReference>
<dbReference type="InterPro" id="IPR044066">
    <property type="entry name" value="TRIAD_supradom"/>
</dbReference>
<feature type="region of interest" description="Disordered" evidence="9">
    <location>
        <begin position="98"/>
        <end position="124"/>
    </location>
</feature>
<keyword evidence="12" id="KW-1185">Reference proteome</keyword>
<keyword evidence="6" id="KW-0863">Zinc-finger</keyword>
<dbReference type="EC" id="2.3.2.31" evidence="2"/>
<dbReference type="GO" id="GO:0061630">
    <property type="term" value="F:ubiquitin protein ligase activity"/>
    <property type="evidence" value="ECO:0007669"/>
    <property type="project" value="UniProtKB-EC"/>
</dbReference>
<protein>
    <recommendedName>
        <fullName evidence="2">RBR-type E3 ubiquitin transferase</fullName>
        <ecNumber evidence="2">2.3.2.31</ecNumber>
    </recommendedName>
</protein>
<evidence type="ECO:0000313" key="12">
    <source>
        <dbReference type="Proteomes" id="UP000320762"/>
    </source>
</evidence>
<dbReference type="InterPro" id="IPR031127">
    <property type="entry name" value="E3_UB_ligase_RBR"/>
</dbReference>
<evidence type="ECO:0000256" key="6">
    <source>
        <dbReference type="ARBA" id="ARBA00022771"/>
    </source>
</evidence>
<accession>A0A550BSL2</accession>
<evidence type="ECO:0000256" key="2">
    <source>
        <dbReference type="ARBA" id="ARBA00012251"/>
    </source>
</evidence>
<proteinExistence type="predicted"/>
<dbReference type="Gene3D" id="3.30.40.10">
    <property type="entry name" value="Zinc/RING finger domain, C3HC4 (zinc finger)"/>
    <property type="match status" value="1"/>
</dbReference>